<dbReference type="InterPro" id="IPR050173">
    <property type="entry name" value="ABC_transporter_C-like"/>
</dbReference>
<dbReference type="PROSITE" id="PS50929">
    <property type="entry name" value="ABC_TM1F"/>
    <property type="match status" value="1"/>
</dbReference>
<gene>
    <name evidence="14" type="primary">LOC112454886</name>
</gene>
<keyword evidence="8 10" id="KW-0472">Membrane</keyword>
<dbReference type="InterPro" id="IPR003439">
    <property type="entry name" value="ABC_transporter-like_ATP-bd"/>
</dbReference>
<keyword evidence="7 10" id="KW-1133">Transmembrane helix</keyword>
<feature type="transmembrane region" description="Helical" evidence="10">
    <location>
        <begin position="120"/>
        <end position="143"/>
    </location>
</feature>
<dbReference type="GO" id="GO:0005524">
    <property type="term" value="F:ATP binding"/>
    <property type="evidence" value="ECO:0007669"/>
    <property type="project" value="UniProtKB-KW"/>
</dbReference>
<name>A0A6J1PRB0_9HYME</name>
<feature type="region of interest" description="Disordered" evidence="9">
    <location>
        <begin position="389"/>
        <end position="411"/>
    </location>
</feature>
<evidence type="ECO:0000256" key="1">
    <source>
        <dbReference type="ARBA" id="ARBA00004141"/>
    </source>
</evidence>
<dbReference type="Pfam" id="PF00664">
    <property type="entry name" value="ABC_membrane"/>
    <property type="match status" value="1"/>
</dbReference>
<evidence type="ECO:0000256" key="10">
    <source>
        <dbReference type="SAM" id="Phobius"/>
    </source>
</evidence>
<dbReference type="SMART" id="SM00382">
    <property type="entry name" value="AAA"/>
    <property type="match status" value="1"/>
</dbReference>
<evidence type="ECO:0000256" key="4">
    <source>
        <dbReference type="ARBA" id="ARBA00022737"/>
    </source>
</evidence>
<dbReference type="CDD" id="cd18579">
    <property type="entry name" value="ABC_6TM_ABCC_D1"/>
    <property type="match status" value="1"/>
</dbReference>
<dbReference type="InterPro" id="IPR044746">
    <property type="entry name" value="ABCC_6TM_D1"/>
</dbReference>
<feature type="transmembrane region" description="Helical" evidence="10">
    <location>
        <begin position="339"/>
        <end position="361"/>
    </location>
</feature>
<proteinExistence type="predicted"/>
<feature type="transmembrane region" description="Helical" evidence="10">
    <location>
        <begin position="67"/>
        <end position="85"/>
    </location>
</feature>
<feature type="transmembrane region" description="Helical" evidence="10">
    <location>
        <begin position="223"/>
        <end position="245"/>
    </location>
</feature>
<dbReference type="InterPro" id="IPR036640">
    <property type="entry name" value="ABC1_TM_sf"/>
</dbReference>
<keyword evidence="13" id="KW-1185">Reference proteome</keyword>
<evidence type="ECO:0000313" key="14">
    <source>
        <dbReference type="RefSeq" id="XP_024872284.1"/>
    </source>
</evidence>
<evidence type="ECO:0000313" key="13">
    <source>
        <dbReference type="Proteomes" id="UP000504618"/>
    </source>
</evidence>
<feature type="non-terminal residue" evidence="14">
    <location>
        <position position="641"/>
    </location>
</feature>
<dbReference type="Pfam" id="PF00005">
    <property type="entry name" value="ABC_tran"/>
    <property type="match status" value="1"/>
</dbReference>
<dbReference type="CDD" id="cd03250">
    <property type="entry name" value="ABCC_MRP_domain1"/>
    <property type="match status" value="1"/>
</dbReference>
<dbReference type="Proteomes" id="UP000504618">
    <property type="component" value="Unplaced"/>
</dbReference>
<evidence type="ECO:0000259" key="12">
    <source>
        <dbReference type="PROSITE" id="PS50929"/>
    </source>
</evidence>
<dbReference type="PROSITE" id="PS50893">
    <property type="entry name" value="ABC_TRANSPORTER_2"/>
    <property type="match status" value="1"/>
</dbReference>
<dbReference type="InterPro" id="IPR011527">
    <property type="entry name" value="ABC1_TM_dom"/>
</dbReference>
<evidence type="ECO:0000259" key="11">
    <source>
        <dbReference type="PROSITE" id="PS50893"/>
    </source>
</evidence>
<accession>A0A6J1PRB0</accession>
<feature type="transmembrane region" description="Helical" evidence="10">
    <location>
        <begin position="299"/>
        <end position="319"/>
    </location>
</feature>
<organism evidence="13 14">
    <name type="scientific">Temnothorax curvispinosus</name>
    <dbReference type="NCBI Taxonomy" id="300111"/>
    <lineage>
        <taxon>Eukaryota</taxon>
        <taxon>Metazoa</taxon>
        <taxon>Ecdysozoa</taxon>
        <taxon>Arthropoda</taxon>
        <taxon>Hexapoda</taxon>
        <taxon>Insecta</taxon>
        <taxon>Pterygota</taxon>
        <taxon>Neoptera</taxon>
        <taxon>Endopterygota</taxon>
        <taxon>Hymenoptera</taxon>
        <taxon>Apocrita</taxon>
        <taxon>Aculeata</taxon>
        <taxon>Formicoidea</taxon>
        <taxon>Formicidae</taxon>
        <taxon>Myrmicinae</taxon>
        <taxon>Temnothorax</taxon>
    </lineage>
</organism>
<sequence>MKGAKCDLKESDIYRPIKADESEKLTDHLEKYWSHELDKLKNLEYTENKDGQKVPLKENARPKLYKAIFNAFWLPYFIIGIWLFIQCSVVRVAVPIFQDWIIDYFSRNQIAKYKTERNEVLFYISSMVICNIISALIMHHTLLLSQQIGMRIRVSCSSLLYRKLLRLNRASIDQTGTGQITNLLSNDVSRFDELMTYLNYIWIMPIQIMIIGTIMWQKIGISVFAGIGTLLIITLVAQGTFNLLIPKIRAMIATLTDRRLQLMSELVAGIQVVKMYVWEKPFSKIVSMTRELEIKEIKFSSYVLDAYLVIPIFIDRLAHYSTLIMFVLSGNDLTADVTFVTFTYFSILHITIGVCIPLALIKLGDSIVSTNRLEDFLLMDEVNMKRLEKTPQLQDKSQKSNEATNVENHTDRSISKNGTIALSELQETSDLPVCVKLQQVSANWINGQLPPTLCNINLTINPGQLCAVVGAVGSGKSSLLHLLLKELDPGAGSVLLTQGSSKNSFLRISYTSQEPWLFSGTVRDNILFGQPYDKARYIQVANVCALTKDFRQFPQGDMTMIGERGITLSGGQRARVNLARAVYRQADLYLFDDPLSAVDSRVARHLYRKCITEYLHGKTRILVTHQLQFLKRADHIVVLNR</sequence>
<dbReference type="Gene3D" id="3.40.50.300">
    <property type="entry name" value="P-loop containing nucleotide triphosphate hydrolases"/>
    <property type="match status" value="1"/>
</dbReference>
<dbReference type="FunFam" id="3.40.50.300:FF:000973">
    <property type="entry name" value="Multidrug resistance-associated protein 4"/>
    <property type="match status" value="1"/>
</dbReference>
<dbReference type="SUPFAM" id="SSF90123">
    <property type="entry name" value="ABC transporter transmembrane region"/>
    <property type="match status" value="1"/>
</dbReference>
<evidence type="ECO:0000256" key="6">
    <source>
        <dbReference type="ARBA" id="ARBA00022840"/>
    </source>
</evidence>
<dbReference type="GeneID" id="112454886"/>
<feature type="domain" description="ABC transmembrane type-1" evidence="12">
    <location>
        <begin position="78"/>
        <end position="348"/>
    </location>
</feature>
<protein>
    <submittedName>
        <fullName evidence="14">Multidrug resistance-associated protein 4-like</fullName>
    </submittedName>
</protein>
<evidence type="ECO:0000256" key="9">
    <source>
        <dbReference type="SAM" id="MobiDB-lite"/>
    </source>
</evidence>
<keyword evidence="6" id="KW-0067">ATP-binding</keyword>
<dbReference type="RefSeq" id="XP_024872284.1">
    <property type="nucleotide sequence ID" value="XM_025016516.1"/>
</dbReference>
<keyword evidence="5" id="KW-0547">Nucleotide-binding</keyword>
<evidence type="ECO:0000256" key="3">
    <source>
        <dbReference type="ARBA" id="ARBA00022692"/>
    </source>
</evidence>
<evidence type="ECO:0000256" key="7">
    <source>
        <dbReference type="ARBA" id="ARBA00022989"/>
    </source>
</evidence>
<feature type="transmembrane region" description="Helical" evidence="10">
    <location>
        <begin position="197"/>
        <end position="217"/>
    </location>
</feature>
<dbReference type="AlphaFoldDB" id="A0A6J1PRB0"/>
<dbReference type="InterPro" id="IPR027417">
    <property type="entry name" value="P-loop_NTPase"/>
</dbReference>
<feature type="domain" description="ABC transporter" evidence="11">
    <location>
        <begin position="435"/>
        <end position="641"/>
    </location>
</feature>
<evidence type="ECO:0000256" key="8">
    <source>
        <dbReference type="ARBA" id="ARBA00023136"/>
    </source>
</evidence>
<dbReference type="PANTHER" id="PTHR24223">
    <property type="entry name" value="ATP-BINDING CASSETTE SUB-FAMILY C"/>
    <property type="match status" value="1"/>
</dbReference>
<dbReference type="InterPro" id="IPR003593">
    <property type="entry name" value="AAA+_ATPase"/>
</dbReference>
<reference evidence="14" key="1">
    <citation type="submission" date="2025-08" db="UniProtKB">
        <authorList>
            <consortium name="RefSeq"/>
        </authorList>
    </citation>
    <scope>IDENTIFICATION</scope>
    <source>
        <tissue evidence="14">Whole body</tissue>
    </source>
</reference>
<comment type="subcellular location">
    <subcellularLocation>
        <location evidence="1">Membrane</location>
        <topology evidence="1">Multi-pass membrane protein</topology>
    </subcellularLocation>
</comment>
<dbReference type="PROSITE" id="PS00211">
    <property type="entry name" value="ABC_TRANSPORTER_1"/>
    <property type="match status" value="1"/>
</dbReference>
<dbReference type="InterPro" id="IPR017871">
    <property type="entry name" value="ABC_transporter-like_CS"/>
</dbReference>
<dbReference type="PANTHER" id="PTHR24223:SF415">
    <property type="entry name" value="FI20190P1"/>
    <property type="match status" value="1"/>
</dbReference>
<evidence type="ECO:0000256" key="5">
    <source>
        <dbReference type="ARBA" id="ARBA00022741"/>
    </source>
</evidence>
<feature type="non-terminal residue" evidence="14">
    <location>
        <position position="1"/>
    </location>
</feature>
<feature type="compositionally biased region" description="Polar residues" evidence="9">
    <location>
        <begin position="391"/>
        <end position="407"/>
    </location>
</feature>
<evidence type="ECO:0000256" key="2">
    <source>
        <dbReference type="ARBA" id="ARBA00022448"/>
    </source>
</evidence>
<keyword evidence="2" id="KW-0813">Transport</keyword>
<dbReference type="Gene3D" id="1.20.1560.10">
    <property type="entry name" value="ABC transporter type 1, transmembrane domain"/>
    <property type="match status" value="1"/>
</dbReference>
<dbReference type="OrthoDB" id="6500128at2759"/>
<keyword evidence="4" id="KW-0677">Repeat</keyword>
<dbReference type="GO" id="GO:0016887">
    <property type="term" value="F:ATP hydrolysis activity"/>
    <property type="evidence" value="ECO:0007669"/>
    <property type="project" value="InterPro"/>
</dbReference>
<dbReference type="GO" id="GO:0016020">
    <property type="term" value="C:membrane"/>
    <property type="evidence" value="ECO:0007669"/>
    <property type="project" value="UniProtKB-SubCell"/>
</dbReference>
<dbReference type="GO" id="GO:0140359">
    <property type="term" value="F:ABC-type transporter activity"/>
    <property type="evidence" value="ECO:0007669"/>
    <property type="project" value="InterPro"/>
</dbReference>
<keyword evidence="3 10" id="KW-0812">Transmembrane</keyword>
<dbReference type="FunFam" id="1.20.1560.10:FF:000026">
    <property type="entry name" value="Multidrug resistance-associated protein lethal(2)03659"/>
    <property type="match status" value="1"/>
</dbReference>
<dbReference type="SUPFAM" id="SSF52540">
    <property type="entry name" value="P-loop containing nucleoside triphosphate hydrolases"/>
    <property type="match status" value="1"/>
</dbReference>